<accession>A0A9P7V4N7</accession>
<organism evidence="1 2">
    <name type="scientific">Marasmius oreades</name>
    <name type="common">fairy-ring Marasmius</name>
    <dbReference type="NCBI Taxonomy" id="181124"/>
    <lineage>
        <taxon>Eukaryota</taxon>
        <taxon>Fungi</taxon>
        <taxon>Dikarya</taxon>
        <taxon>Basidiomycota</taxon>
        <taxon>Agaricomycotina</taxon>
        <taxon>Agaricomycetes</taxon>
        <taxon>Agaricomycetidae</taxon>
        <taxon>Agaricales</taxon>
        <taxon>Marasmiineae</taxon>
        <taxon>Marasmiaceae</taxon>
        <taxon>Marasmius</taxon>
    </lineage>
</organism>
<gene>
    <name evidence="1" type="ORF">E1B28_002071</name>
</gene>
<evidence type="ECO:0000313" key="2">
    <source>
        <dbReference type="Proteomes" id="UP001049176"/>
    </source>
</evidence>
<keyword evidence="2" id="KW-1185">Reference proteome</keyword>
<comment type="caution">
    <text evidence="1">The sequence shown here is derived from an EMBL/GenBank/DDBJ whole genome shotgun (WGS) entry which is preliminary data.</text>
</comment>
<dbReference type="AlphaFoldDB" id="A0A9P7V4N7"/>
<dbReference type="Proteomes" id="UP001049176">
    <property type="component" value="Chromosome 1"/>
</dbReference>
<proteinExistence type="predicted"/>
<dbReference type="GeneID" id="66071147"/>
<sequence>MCVVAPTGWMWKKRGQCRRNLTSEEDSSALLKLYVHTALWFASHVQASIRSPPRGNRPKYNTSPRLVYHLLARSDCSSIVTPRWATVSLYTSDKEKNDAVVVRGWKAENCSLRTRI</sequence>
<evidence type="ECO:0000313" key="1">
    <source>
        <dbReference type="EMBL" id="KAG7100296.1"/>
    </source>
</evidence>
<name>A0A9P7V4N7_9AGAR</name>
<protein>
    <submittedName>
        <fullName evidence="1">Uncharacterized protein</fullName>
    </submittedName>
</protein>
<reference evidence="1" key="1">
    <citation type="journal article" date="2021" name="Genome Biol. Evol.">
        <title>The assembled and annotated genome of the fairy-ring fungus Marasmius oreades.</title>
        <authorList>
            <person name="Hiltunen M."/>
            <person name="Ament-Velasquez S.L."/>
            <person name="Johannesson H."/>
        </authorList>
    </citation>
    <scope>NUCLEOTIDE SEQUENCE</scope>
    <source>
        <strain evidence="1">03SP1</strain>
    </source>
</reference>
<dbReference type="RefSeq" id="XP_043016766.1">
    <property type="nucleotide sequence ID" value="XM_043148052.1"/>
</dbReference>
<dbReference type="KEGG" id="more:E1B28_002071"/>
<dbReference type="EMBL" id="CM032181">
    <property type="protein sequence ID" value="KAG7100296.1"/>
    <property type="molecule type" value="Genomic_DNA"/>
</dbReference>